<dbReference type="SMART" id="SM00350">
    <property type="entry name" value="MCM"/>
    <property type="match status" value="1"/>
</dbReference>
<dbReference type="InterPro" id="IPR012340">
    <property type="entry name" value="NA-bd_OB-fold"/>
</dbReference>
<feature type="compositionally biased region" description="Polar residues" evidence="12">
    <location>
        <begin position="9"/>
        <end position="18"/>
    </location>
</feature>
<evidence type="ECO:0000256" key="5">
    <source>
        <dbReference type="ARBA" id="ARBA00022801"/>
    </source>
</evidence>
<dbReference type="STRING" id="5722.A2DCM5"/>
<dbReference type="Proteomes" id="UP000001542">
    <property type="component" value="Unassembled WGS sequence"/>
</dbReference>
<evidence type="ECO:0000313" key="14">
    <source>
        <dbReference type="EMBL" id="EAY21962.1"/>
    </source>
</evidence>
<comment type="catalytic activity">
    <reaction evidence="11">
        <text>ATP + H2O = ADP + phosphate + H(+)</text>
        <dbReference type="Rhea" id="RHEA:13065"/>
        <dbReference type="ChEBI" id="CHEBI:15377"/>
        <dbReference type="ChEBI" id="CHEBI:15378"/>
        <dbReference type="ChEBI" id="CHEBI:30616"/>
        <dbReference type="ChEBI" id="CHEBI:43474"/>
        <dbReference type="ChEBI" id="CHEBI:456216"/>
        <dbReference type="EC" id="3.6.4.12"/>
    </reaction>
</comment>
<dbReference type="SMR" id="A2DCM5"/>
<dbReference type="VEuPathDB" id="TrichDB:TVAGG3_0956020"/>
<dbReference type="KEGG" id="tva:5467514"/>
<accession>A2DCM5</accession>
<dbReference type="InterPro" id="IPR001208">
    <property type="entry name" value="MCM_dom"/>
</dbReference>
<keyword evidence="3 11" id="KW-0235">DNA replication</keyword>
<keyword evidence="8 10" id="KW-0238">DNA-binding</keyword>
<dbReference type="PRINTS" id="PR01657">
    <property type="entry name" value="MCMFAMILY"/>
</dbReference>
<dbReference type="Pfam" id="PF17855">
    <property type="entry name" value="MCM_lid"/>
    <property type="match status" value="1"/>
</dbReference>
<protein>
    <recommendedName>
        <fullName evidence="11">DNA replication licensing factor MCM4</fullName>
        <ecNumber evidence="11">3.6.4.12</ecNumber>
    </recommendedName>
</protein>
<keyword evidence="15" id="KW-1185">Reference proteome</keyword>
<dbReference type="OrthoDB" id="10251574at2759"/>
<dbReference type="PROSITE" id="PS50051">
    <property type="entry name" value="MCM_2"/>
    <property type="match status" value="1"/>
</dbReference>
<dbReference type="GO" id="GO:0000727">
    <property type="term" value="P:double-strand break repair via break-induced replication"/>
    <property type="evidence" value="ECO:0000318"/>
    <property type="project" value="GO_Central"/>
</dbReference>
<dbReference type="Pfam" id="PF14551">
    <property type="entry name" value="MCM_N"/>
    <property type="match status" value="1"/>
</dbReference>
<dbReference type="PANTHER" id="PTHR11630">
    <property type="entry name" value="DNA REPLICATION LICENSING FACTOR MCM FAMILY MEMBER"/>
    <property type="match status" value="1"/>
</dbReference>
<dbReference type="PANTHER" id="PTHR11630:SF66">
    <property type="entry name" value="DNA REPLICATION LICENSING FACTOR MCM4"/>
    <property type="match status" value="1"/>
</dbReference>
<dbReference type="GO" id="GO:0005524">
    <property type="term" value="F:ATP binding"/>
    <property type="evidence" value="ECO:0007669"/>
    <property type="project" value="UniProtKB-UniRule"/>
</dbReference>
<feature type="domain" description="MCM C-terminal AAA(+) ATPase" evidence="13">
    <location>
        <begin position="352"/>
        <end position="552"/>
    </location>
</feature>
<dbReference type="GO" id="GO:0006271">
    <property type="term" value="P:DNA strand elongation involved in DNA replication"/>
    <property type="evidence" value="ECO:0000318"/>
    <property type="project" value="GO_Central"/>
</dbReference>
<evidence type="ECO:0000256" key="2">
    <source>
        <dbReference type="ARBA" id="ARBA00008010"/>
    </source>
</evidence>
<dbReference type="eggNOG" id="KOG0478">
    <property type="taxonomic scope" value="Eukaryota"/>
</dbReference>
<dbReference type="InterPro" id="IPR036388">
    <property type="entry name" value="WH-like_DNA-bd_sf"/>
</dbReference>
<comment type="subunit">
    <text evidence="11">Component of the MCM2-7 complex.</text>
</comment>
<dbReference type="Gene3D" id="2.20.28.10">
    <property type="match status" value="1"/>
</dbReference>
<dbReference type="VEuPathDB" id="TrichDB:TVAG_250220"/>
<dbReference type="InterPro" id="IPR027925">
    <property type="entry name" value="MCM_N"/>
</dbReference>
<dbReference type="Gene3D" id="1.10.10.10">
    <property type="entry name" value="Winged helix-like DNA-binding domain superfamily/Winged helix DNA-binding domain"/>
    <property type="match status" value="1"/>
</dbReference>
<sequence length="752" mass="84025">MSEPRDTQDTQSQDNASQVHVDDNFSEPATIPSSSFLAEPSSYLSQTVAYGTNINVPTAANEIRSFVTKFKLDENEEEGLYFTKIREMNVIQEYNLNVDMQHVFKHQESLYHQIVAFPLEMIQIFDSVIKEMFQAINTADNEHVNEVQVRPYNLLETKSIRELHPTDIDRLVSVRGMITRSSPVIPDLSQATFRCRACKHVLSVPVANGKVETPAQCPGCKKNDTLEMEHNLSIFTDRQHIKLQESPETIPQGETPQTVGAIVFEELVDYAKPGDRVILTGIWRAMPARINPRVRTLHSVYRTYIDVVHIKKNLDRAIENEDLNGFNEATLTAAQKKAKEDRCIVLSKDPEIYDKLIKSFAPSIWEMEEQKKGLLCLLFGGAVSKTRGDINILLVGDPATAKSQLIQYTHKIAPRGLYTSGKGSSAVGLTASVVRDTESGEFVLESGALVLSDRGVCCIDEFDKMDDSARSVLHEVMEQQTISIAKAGIVTSLNARAAIVACANPRDSSYNSKLSVVENIQLPPTLLSRFDLIYLVLDHVSEIRDQQLARHIIGLYTTRDELSTPIPPQQLSEYIAYAKENCLPMLTDKAAKRLEQGYIDMRNAGGKNVISATTRQLQSCIRIAEAWAKMRLSEIVEEKDVDVALDLMKEALHQSATDPTTGLIDMDILNSGTSSEKRKRLTVLGNEITRFLSTFEGMVSVAQIITNIRVKRGEAETSEQEILDALTSLEQDDVVHLVYENSRPTKAAILRK</sequence>
<dbReference type="GO" id="GO:1902975">
    <property type="term" value="P:mitotic DNA replication initiation"/>
    <property type="evidence" value="ECO:0000318"/>
    <property type="project" value="GO_Central"/>
</dbReference>
<evidence type="ECO:0000256" key="7">
    <source>
        <dbReference type="ARBA" id="ARBA00022840"/>
    </source>
</evidence>
<organism evidence="14 15">
    <name type="scientific">Trichomonas vaginalis (strain ATCC PRA-98 / G3)</name>
    <dbReference type="NCBI Taxonomy" id="412133"/>
    <lineage>
        <taxon>Eukaryota</taxon>
        <taxon>Metamonada</taxon>
        <taxon>Parabasalia</taxon>
        <taxon>Trichomonadida</taxon>
        <taxon>Trichomonadidae</taxon>
        <taxon>Trichomonas</taxon>
    </lineage>
</organism>
<dbReference type="FunCoup" id="A2DCM5">
    <property type="interactions" value="720"/>
</dbReference>
<dbReference type="FunFam" id="2.20.28.10:FF:000003">
    <property type="entry name" value="DNA helicase"/>
    <property type="match status" value="1"/>
</dbReference>
<comment type="function">
    <text evidence="11">Acts as component of the MCM2-7 complex (MCM complex) which is the replicative helicase essential for 'once per cell cycle' DNA replication initiation and elongation in eukaryotic cells. The active ATPase sites in the MCM2-7 ring are formed through the interaction surfaces of two neighboring subunits such that a critical structure of a conserved arginine finger motif is provided in trans relative to the ATP-binding site of the Walker A box of the adjacent subunit. The six ATPase active sites, however, are likely to contribute differentially to the complex helicase activity.</text>
</comment>
<keyword evidence="5 11" id="KW-0378">Hydrolase</keyword>
<dbReference type="InterPro" id="IPR018525">
    <property type="entry name" value="MCM_CS"/>
</dbReference>
<evidence type="ECO:0000256" key="6">
    <source>
        <dbReference type="ARBA" id="ARBA00022806"/>
    </source>
</evidence>
<dbReference type="FunFam" id="3.40.50.300:FF:000826">
    <property type="entry name" value="Replicative DNA helicase Mcm"/>
    <property type="match status" value="1"/>
</dbReference>
<comment type="subcellular location">
    <subcellularLocation>
        <location evidence="1">Nucleus</location>
    </subcellularLocation>
</comment>
<keyword evidence="9 11" id="KW-0539">Nucleus</keyword>
<dbReference type="RefSeq" id="XP_001582948.1">
    <property type="nucleotide sequence ID" value="XM_001582898.1"/>
</dbReference>
<dbReference type="AlphaFoldDB" id="A2DCM5"/>
<dbReference type="EMBL" id="DS113187">
    <property type="protein sequence ID" value="EAY21962.1"/>
    <property type="molecule type" value="Genomic_DNA"/>
</dbReference>
<dbReference type="GO" id="GO:0016887">
    <property type="term" value="F:ATP hydrolysis activity"/>
    <property type="evidence" value="ECO:0007669"/>
    <property type="project" value="RHEA"/>
</dbReference>
<dbReference type="InterPro" id="IPR031327">
    <property type="entry name" value="MCM"/>
</dbReference>
<dbReference type="GO" id="GO:0005634">
    <property type="term" value="C:nucleus"/>
    <property type="evidence" value="ECO:0000318"/>
    <property type="project" value="GO_Central"/>
</dbReference>
<dbReference type="InParanoid" id="A2DCM5"/>
<dbReference type="Gene3D" id="2.40.50.140">
    <property type="entry name" value="Nucleic acid-binding proteins"/>
    <property type="match status" value="1"/>
</dbReference>
<evidence type="ECO:0000256" key="4">
    <source>
        <dbReference type="ARBA" id="ARBA00022741"/>
    </source>
</evidence>
<feature type="region of interest" description="Disordered" evidence="12">
    <location>
        <begin position="1"/>
        <end position="20"/>
    </location>
</feature>
<keyword evidence="6 11" id="KW-0347">Helicase</keyword>
<keyword evidence="4 10" id="KW-0547">Nucleotide-binding</keyword>
<evidence type="ECO:0000256" key="8">
    <source>
        <dbReference type="ARBA" id="ARBA00023125"/>
    </source>
</evidence>
<evidence type="ECO:0000313" key="15">
    <source>
        <dbReference type="Proteomes" id="UP000001542"/>
    </source>
</evidence>
<dbReference type="Pfam" id="PF17207">
    <property type="entry name" value="MCM_OB"/>
    <property type="match status" value="1"/>
</dbReference>
<evidence type="ECO:0000256" key="12">
    <source>
        <dbReference type="SAM" id="MobiDB-lite"/>
    </source>
</evidence>
<dbReference type="SUPFAM" id="SSF50249">
    <property type="entry name" value="Nucleic acid-binding proteins"/>
    <property type="match status" value="1"/>
</dbReference>
<dbReference type="Gene3D" id="3.40.50.300">
    <property type="entry name" value="P-loop containing nucleotide triphosphate hydrolases"/>
    <property type="match status" value="1"/>
</dbReference>
<evidence type="ECO:0000256" key="9">
    <source>
        <dbReference type="ARBA" id="ARBA00023242"/>
    </source>
</evidence>
<dbReference type="OMA" id="AFFKCNV"/>
<dbReference type="InterPro" id="IPR008047">
    <property type="entry name" value="MCM_4"/>
</dbReference>
<dbReference type="Pfam" id="PF00493">
    <property type="entry name" value="MCM"/>
    <property type="match status" value="1"/>
</dbReference>
<evidence type="ECO:0000256" key="1">
    <source>
        <dbReference type="ARBA" id="ARBA00004123"/>
    </source>
</evidence>
<dbReference type="Gene3D" id="3.30.1640.10">
    <property type="entry name" value="mini-chromosome maintenance (MCM) complex, chain A, domain 1"/>
    <property type="match status" value="1"/>
</dbReference>
<dbReference type="PRINTS" id="PR01660">
    <property type="entry name" value="MCMPROTEIN4"/>
</dbReference>
<dbReference type="EC" id="3.6.4.12" evidence="11"/>
<evidence type="ECO:0000256" key="10">
    <source>
        <dbReference type="RuleBase" id="RU004070"/>
    </source>
</evidence>
<dbReference type="InterPro" id="IPR027417">
    <property type="entry name" value="P-loop_NTPase"/>
</dbReference>
<evidence type="ECO:0000256" key="11">
    <source>
        <dbReference type="RuleBase" id="RU368062"/>
    </source>
</evidence>
<dbReference type="GO" id="GO:0003697">
    <property type="term" value="F:single-stranded DNA binding"/>
    <property type="evidence" value="ECO:0000318"/>
    <property type="project" value="GO_Central"/>
</dbReference>
<proteinExistence type="inferred from homology"/>
<keyword evidence="7 10" id="KW-0067">ATP-binding</keyword>
<evidence type="ECO:0000259" key="13">
    <source>
        <dbReference type="PROSITE" id="PS50051"/>
    </source>
</evidence>
<dbReference type="GO" id="GO:0042555">
    <property type="term" value="C:MCM complex"/>
    <property type="evidence" value="ECO:0000318"/>
    <property type="project" value="GO_Central"/>
</dbReference>
<gene>
    <name evidence="14" type="ORF">TVAG_250220</name>
</gene>
<dbReference type="PROSITE" id="PS00847">
    <property type="entry name" value="MCM_1"/>
    <property type="match status" value="1"/>
</dbReference>
<name>A2DCM5_TRIV3</name>
<dbReference type="GO" id="GO:0003678">
    <property type="term" value="F:DNA helicase activity"/>
    <property type="evidence" value="ECO:0007669"/>
    <property type="project" value="UniProtKB-UniRule"/>
</dbReference>
<comment type="similarity">
    <text evidence="2 10">Belongs to the MCM family.</text>
</comment>
<reference evidence="14" key="1">
    <citation type="submission" date="2006-10" db="EMBL/GenBank/DDBJ databases">
        <authorList>
            <person name="Amadeo P."/>
            <person name="Zhao Q."/>
            <person name="Wortman J."/>
            <person name="Fraser-Liggett C."/>
            <person name="Carlton J."/>
        </authorList>
    </citation>
    <scope>NUCLEOTIDE SEQUENCE</scope>
    <source>
        <strain evidence="14">G3</strain>
    </source>
</reference>
<evidence type="ECO:0000256" key="3">
    <source>
        <dbReference type="ARBA" id="ARBA00022705"/>
    </source>
</evidence>
<reference evidence="14" key="2">
    <citation type="journal article" date="2007" name="Science">
        <title>Draft genome sequence of the sexually transmitted pathogen Trichomonas vaginalis.</title>
        <authorList>
            <person name="Carlton J.M."/>
            <person name="Hirt R.P."/>
            <person name="Silva J.C."/>
            <person name="Delcher A.L."/>
            <person name="Schatz M."/>
            <person name="Zhao Q."/>
            <person name="Wortman J.R."/>
            <person name="Bidwell S.L."/>
            <person name="Alsmark U.C.M."/>
            <person name="Besteiro S."/>
            <person name="Sicheritz-Ponten T."/>
            <person name="Noel C.J."/>
            <person name="Dacks J.B."/>
            <person name="Foster P.G."/>
            <person name="Simillion C."/>
            <person name="Van de Peer Y."/>
            <person name="Miranda-Saavedra D."/>
            <person name="Barton G.J."/>
            <person name="Westrop G.D."/>
            <person name="Mueller S."/>
            <person name="Dessi D."/>
            <person name="Fiori P.L."/>
            <person name="Ren Q."/>
            <person name="Paulsen I."/>
            <person name="Zhang H."/>
            <person name="Bastida-Corcuera F.D."/>
            <person name="Simoes-Barbosa A."/>
            <person name="Brown M.T."/>
            <person name="Hayes R.D."/>
            <person name="Mukherjee M."/>
            <person name="Okumura C.Y."/>
            <person name="Schneider R."/>
            <person name="Smith A.J."/>
            <person name="Vanacova S."/>
            <person name="Villalvazo M."/>
            <person name="Haas B.J."/>
            <person name="Pertea M."/>
            <person name="Feldblyum T.V."/>
            <person name="Utterback T.R."/>
            <person name="Shu C.L."/>
            <person name="Osoegawa K."/>
            <person name="de Jong P.J."/>
            <person name="Hrdy I."/>
            <person name="Horvathova L."/>
            <person name="Zubacova Z."/>
            <person name="Dolezal P."/>
            <person name="Malik S.B."/>
            <person name="Logsdon J.M. Jr."/>
            <person name="Henze K."/>
            <person name="Gupta A."/>
            <person name="Wang C.C."/>
            <person name="Dunne R.L."/>
            <person name="Upcroft J.A."/>
            <person name="Upcroft P."/>
            <person name="White O."/>
            <person name="Salzberg S.L."/>
            <person name="Tang P."/>
            <person name="Chiu C.-H."/>
            <person name="Lee Y.-S."/>
            <person name="Embley T.M."/>
            <person name="Coombs G.H."/>
            <person name="Mottram J.C."/>
            <person name="Tachezy J."/>
            <person name="Fraser-Liggett C.M."/>
            <person name="Johnson P.J."/>
        </authorList>
    </citation>
    <scope>NUCLEOTIDE SEQUENCE [LARGE SCALE GENOMIC DNA]</scope>
    <source>
        <strain evidence="14">G3</strain>
    </source>
</reference>
<dbReference type="InterPro" id="IPR041562">
    <property type="entry name" value="MCM_lid"/>
</dbReference>
<dbReference type="SUPFAM" id="SSF52540">
    <property type="entry name" value="P-loop containing nucleoside triphosphate hydrolases"/>
    <property type="match status" value="1"/>
</dbReference>
<dbReference type="InterPro" id="IPR033762">
    <property type="entry name" value="MCM_OB"/>
</dbReference>